<dbReference type="PANTHER" id="PTHR42928:SF5">
    <property type="entry name" value="BLR1237 PROTEIN"/>
    <property type="match status" value="1"/>
</dbReference>
<evidence type="ECO:0000313" key="4">
    <source>
        <dbReference type="Proteomes" id="UP001431902"/>
    </source>
</evidence>
<dbReference type="InterPro" id="IPR042100">
    <property type="entry name" value="Bug_dom1"/>
</dbReference>
<dbReference type="SUPFAM" id="SSF53850">
    <property type="entry name" value="Periplasmic binding protein-like II"/>
    <property type="match status" value="1"/>
</dbReference>
<dbReference type="PANTHER" id="PTHR42928">
    <property type="entry name" value="TRICARBOXYLATE-BINDING PROTEIN"/>
    <property type="match status" value="1"/>
</dbReference>
<comment type="similarity">
    <text evidence="1">Belongs to the UPF0065 (bug) family.</text>
</comment>
<dbReference type="EMBL" id="JASGBH010000001">
    <property type="protein sequence ID" value="MDI9232505.1"/>
    <property type="molecule type" value="Genomic_DNA"/>
</dbReference>
<keyword evidence="4" id="KW-1185">Reference proteome</keyword>
<comment type="caution">
    <text evidence="3">The sequence shown here is derived from an EMBL/GenBank/DDBJ whole genome shotgun (WGS) entry which is preliminary data.</text>
</comment>
<gene>
    <name evidence="3" type="ORF">QLQ16_01490</name>
</gene>
<evidence type="ECO:0000256" key="1">
    <source>
        <dbReference type="ARBA" id="ARBA00006987"/>
    </source>
</evidence>
<feature type="chain" id="PRO_5046233732" evidence="2">
    <location>
        <begin position="22"/>
        <end position="319"/>
    </location>
</feature>
<evidence type="ECO:0000256" key="2">
    <source>
        <dbReference type="SAM" id="SignalP"/>
    </source>
</evidence>
<organism evidence="3 4">
    <name type="scientific">Limnohabitans lacus</name>
    <dbReference type="NCBI Taxonomy" id="3045173"/>
    <lineage>
        <taxon>Bacteria</taxon>
        <taxon>Pseudomonadati</taxon>
        <taxon>Pseudomonadota</taxon>
        <taxon>Betaproteobacteria</taxon>
        <taxon>Burkholderiales</taxon>
        <taxon>Comamonadaceae</taxon>
        <taxon>Limnohabitans</taxon>
    </lineage>
</organism>
<feature type="signal peptide" evidence="2">
    <location>
        <begin position="1"/>
        <end position="21"/>
    </location>
</feature>
<dbReference type="Gene3D" id="3.40.190.150">
    <property type="entry name" value="Bordetella uptake gene, domain 1"/>
    <property type="match status" value="1"/>
</dbReference>
<name>A0ABT6X312_9BURK</name>
<dbReference type="Gene3D" id="3.40.190.10">
    <property type="entry name" value="Periplasmic binding protein-like II"/>
    <property type="match status" value="1"/>
</dbReference>
<sequence length="319" mass="33864">MQRRTFTLSALAMSAAYSALAQSQDTYPDRPLKVIVPYPAGGVVDVQTRAMTQGLTTELGQAVVVESRAGANGNLAAEAVARAAADGYTLLVSAPFLINNPMQENALRWAPKDLIPVARFSMSPSFMCVPAASPAKTVRDYVEMAKRAKPVLQFGDPGAGTTQTMAVEILKSTTGIELEAVPYKGAPPLALDLINNAFSMSVLPSSVAFPHVKSGKLRALATTSSARSAQLPDVPTIAEAGYPDATVISWYGLHAPANTPAAVLRKLEAAIKAAIQKPEAQTRLVSAGGEAAFMGTDEFTRFIASDTQMWERINRTLRK</sequence>
<dbReference type="InterPro" id="IPR005064">
    <property type="entry name" value="BUG"/>
</dbReference>
<keyword evidence="2" id="KW-0732">Signal</keyword>
<dbReference type="PIRSF" id="PIRSF017082">
    <property type="entry name" value="YflP"/>
    <property type="match status" value="1"/>
</dbReference>
<dbReference type="RefSeq" id="WP_283222911.1">
    <property type="nucleotide sequence ID" value="NZ_JASGBH010000001.1"/>
</dbReference>
<protein>
    <submittedName>
        <fullName evidence="3">Tripartite tricarboxylate transporter substrate binding protein</fullName>
    </submittedName>
</protein>
<dbReference type="Pfam" id="PF03401">
    <property type="entry name" value="TctC"/>
    <property type="match status" value="1"/>
</dbReference>
<reference evidence="3" key="1">
    <citation type="submission" date="2023-05" db="EMBL/GenBank/DDBJ databases">
        <title>Limnohabitans sp. strain HM2-2 Genome sequencing and assembly.</title>
        <authorList>
            <person name="Jung Y."/>
        </authorList>
    </citation>
    <scope>NUCLEOTIDE SEQUENCE</scope>
    <source>
        <strain evidence="3">HM2-2</strain>
    </source>
</reference>
<evidence type="ECO:0000313" key="3">
    <source>
        <dbReference type="EMBL" id="MDI9232505.1"/>
    </source>
</evidence>
<dbReference type="CDD" id="cd07012">
    <property type="entry name" value="PBP2_Bug_TTT"/>
    <property type="match status" value="1"/>
</dbReference>
<accession>A0ABT6X312</accession>
<dbReference type="Proteomes" id="UP001431902">
    <property type="component" value="Unassembled WGS sequence"/>
</dbReference>
<proteinExistence type="inferred from homology"/>